<evidence type="ECO:0000313" key="3">
    <source>
        <dbReference type="EMBL" id="MBO2447441.1"/>
    </source>
</evidence>
<dbReference type="SUPFAM" id="SSF81324">
    <property type="entry name" value="Voltage-gated potassium channels"/>
    <property type="match status" value="1"/>
</dbReference>
<evidence type="ECO:0000259" key="2">
    <source>
        <dbReference type="Pfam" id="PF07885"/>
    </source>
</evidence>
<dbReference type="EMBL" id="JAGEOJ010000004">
    <property type="protein sequence ID" value="MBO2447441.1"/>
    <property type="molecule type" value="Genomic_DNA"/>
</dbReference>
<evidence type="ECO:0000256" key="1">
    <source>
        <dbReference type="SAM" id="Phobius"/>
    </source>
</evidence>
<dbReference type="Gene3D" id="1.10.287.70">
    <property type="match status" value="1"/>
</dbReference>
<dbReference type="RefSeq" id="WP_208255095.1">
    <property type="nucleotide sequence ID" value="NZ_JAGEOJ010000004.1"/>
</dbReference>
<keyword evidence="1" id="KW-0472">Membrane</keyword>
<protein>
    <submittedName>
        <fullName evidence="3">Two pore domain potassium channel family protein</fullName>
    </submittedName>
</protein>
<dbReference type="GO" id="GO:0034220">
    <property type="term" value="P:monoatomic ion transmembrane transport"/>
    <property type="evidence" value="ECO:0007669"/>
    <property type="project" value="UniProtKB-KW"/>
</dbReference>
<feature type="domain" description="Potassium channel" evidence="2">
    <location>
        <begin position="85"/>
        <end position="165"/>
    </location>
</feature>
<gene>
    <name evidence="3" type="ORF">J4573_10115</name>
</gene>
<feature type="transmembrane region" description="Helical" evidence="1">
    <location>
        <begin position="74"/>
        <end position="95"/>
    </location>
</feature>
<keyword evidence="3" id="KW-0813">Transport</keyword>
<proteinExistence type="predicted"/>
<accession>A0A939T1F5</accession>
<dbReference type="Proteomes" id="UP000669179">
    <property type="component" value="Unassembled WGS sequence"/>
</dbReference>
<feature type="transmembrane region" description="Helical" evidence="1">
    <location>
        <begin position="40"/>
        <end position="62"/>
    </location>
</feature>
<feature type="transmembrane region" description="Helical" evidence="1">
    <location>
        <begin position="12"/>
        <end position="34"/>
    </location>
</feature>
<feature type="transmembrane region" description="Helical" evidence="1">
    <location>
        <begin position="140"/>
        <end position="161"/>
    </location>
</feature>
<dbReference type="AlphaFoldDB" id="A0A939T1F5"/>
<keyword evidence="3" id="KW-0406">Ion transport</keyword>
<name>A0A939T1F5_9ACTN</name>
<organism evidence="3 4">
    <name type="scientific">Actinomadura barringtoniae</name>
    <dbReference type="NCBI Taxonomy" id="1427535"/>
    <lineage>
        <taxon>Bacteria</taxon>
        <taxon>Bacillati</taxon>
        <taxon>Actinomycetota</taxon>
        <taxon>Actinomycetes</taxon>
        <taxon>Streptosporangiales</taxon>
        <taxon>Thermomonosporaceae</taxon>
        <taxon>Actinomadura</taxon>
    </lineage>
</organism>
<keyword evidence="4" id="KW-1185">Reference proteome</keyword>
<dbReference type="Pfam" id="PF07885">
    <property type="entry name" value="Ion_trans_2"/>
    <property type="match status" value="1"/>
</dbReference>
<reference evidence="3" key="1">
    <citation type="submission" date="2021-03" db="EMBL/GenBank/DDBJ databases">
        <authorList>
            <person name="Kanchanasin P."/>
            <person name="Saeng-In P."/>
            <person name="Phongsopitanun W."/>
            <person name="Yuki M."/>
            <person name="Kudo T."/>
            <person name="Ohkuma M."/>
            <person name="Tanasupawat S."/>
        </authorList>
    </citation>
    <scope>NUCLEOTIDE SEQUENCE</scope>
    <source>
        <strain evidence="3">GKU 128</strain>
    </source>
</reference>
<sequence>MAAPDRATRRRLAVRAVVRPTLTATFLLVTYYLLPLDGTFTVTTAVLLLCALVALAASFTWHARSIVRSEHPRLRAIEALVTSVSLFLLMFALAYSLMDNTTQGAFSEPLNRTDALYFTLTTFSTVGFGDIVPRSTPARVLTMVQMIGDLVIVGLAARILVEAVRRGLERQGRDAPDR</sequence>
<comment type="caution">
    <text evidence="3">The sequence shown here is derived from an EMBL/GenBank/DDBJ whole genome shotgun (WGS) entry which is preliminary data.</text>
</comment>
<keyword evidence="1" id="KW-1133">Transmembrane helix</keyword>
<dbReference type="InterPro" id="IPR013099">
    <property type="entry name" value="K_chnl_dom"/>
</dbReference>
<evidence type="ECO:0000313" key="4">
    <source>
        <dbReference type="Proteomes" id="UP000669179"/>
    </source>
</evidence>
<keyword evidence="3" id="KW-0407">Ion channel</keyword>
<keyword evidence="1" id="KW-0812">Transmembrane</keyword>